<dbReference type="AlphaFoldDB" id="A0A930Y501"/>
<reference evidence="9" key="1">
    <citation type="submission" date="2020-11" db="EMBL/GenBank/DDBJ databases">
        <title>Gallibacterium anatis 1637, full genome, WGS.</title>
        <authorList>
            <person name="Laishevtcev A.I."/>
            <person name="Yakimova E.A."/>
            <person name="Petkovich D."/>
            <person name="Stepanova T.V."/>
            <person name="Kalendr R.S."/>
            <person name="Rubalsky E.O."/>
            <person name="Zulkarneev E.R."/>
            <person name="Aleshkin A.V."/>
        </authorList>
    </citation>
    <scope>NUCLEOTIDE SEQUENCE</scope>
    <source>
        <strain evidence="9">1637</strain>
    </source>
</reference>
<dbReference type="GO" id="GO:0004519">
    <property type="term" value="F:endonuclease activity"/>
    <property type="evidence" value="ECO:0007669"/>
    <property type="project" value="UniProtKB-KW"/>
</dbReference>
<keyword evidence="8" id="KW-1133">Transmembrane helix</keyword>
<dbReference type="GO" id="GO:0051607">
    <property type="term" value="P:defense response to virus"/>
    <property type="evidence" value="ECO:0007669"/>
    <property type="project" value="UniProtKB-KW"/>
</dbReference>
<dbReference type="InterPro" id="IPR042206">
    <property type="entry name" value="CRISPR-assoc_Cas1_C"/>
</dbReference>
<organism evidence="9">
    <name type="scientific">Gallibacterium anatis</name>
    <dbReference type="NCBI Taxonomy" id="750"/>
    <lineage>
        <taxon>Bacteria</taxon>
        <taxon>Pseudomonadati</taxon>
        <taxon>Pseudomonadota</taxon>
        <taxon>Gammaproteobacteria</taxon>
        <taxon>Pasteurellales</taxon>
        <taxon>Pasteurellaceae</taxon>
        <taxon>Gallibacterium</taxon>
    </lineage>
</organism>
<evidence type="ECO:0000313" key="9">
    <source>
        <dbReference type="EMBL" id="MBF4102500.1"/>
    </source>
</evidence>
<keyword evidence="7" id="KW-0238">DNA-binding</keyword>
<gene>
    <name evidence="9" type="ORF">INT80_05460</name>
</gene>
<dbReference type="Gene3D" id="1.20.120.920">
    <property type="entry name" value="CRISPR-associated endonuclease Cas1, C-terminal domain"/>
    <property type="match status" value="1"/>
</dbReference>
<dbReference type="GO" id="GO:0043571">
    <property type="term" value="P:maintenance of CRISPR repeat elements"/>
    <property type="evidence" value="ECO:0007669"/>
    <property type="project" value="InterPro"/>
</dbReference>
<name>A0A930Y501_9PAST</name>
<dbReference type="EMBL" id="JADION010000012">
    <property type="protein sequence ID" value="MBF4102500.1"/>
    <property type="molecule type" value="Genomic_DNA"/>
</dbReference>
<evidence type="ECO:0000256" key="7">
    <source>
        <dbReference type="ARBA" id="ARBA00023125"/>
    </source>
</evidence>
<protein>
    <submittedName>
        <fullName evidence="9">CRISPR-associated endonuclease Cas1</fullName>
    </submittedName>
</protein>
<feature type="transmembrane region" description="Helical" evidence="8">
    <location>
        <begin position="14"/>
        <end position="33"/>
    </location>
</feature>
<proteinExistence type="predicted"/>
<keyword evidence="4" id="KW-0378">Hydrolase</keyword>
<evidence type="ECO:0000256" key="5">
    <source>
        <dbReference type="ARBA" id="ARBA00022842"/>
    </source>
</evidence>
<keyword evidence="6" id="KW-0051">Antiviral defense</keyword>
<keyword evidence="8" id="KW-0812">Transmembrane</keyword>
<dbReference type="GO" id="GO:0016787">
    <property type="term" value="F:hydrolase activity"/>
    <property type="evidence" value="ECO:0007669"/>
    <property type="project" value="UniProtKB-KW"/>
</dbReference>
<evidence type="ECO:0000256" key="3">
    <source>
        <dbReference type="ARBA" id="ARBA00022759"/>
    </source>
</evidence>
<keyword evidence="2" id="KW-0479">Metal-binding</keyword>
<keyword evidence="3 9" id="KW-0255">Endonuclease</keyword>
<accession>A0A930Y501</accession>
<dbReference type="InterPro" id="IPR002729">
    <property type="entry name" value="CRISPR-assoc_Cas1"/>
</dbReference>
<keyword evidence="8" id="KW-0472">Membrane</keyword>
<evidence type="ECO:0000256" key="6">
    <source>
        <dbReference type="ARBA" id="ARBA00023118"/>
    </source>
</evidence>
<evidence type="ECO:0000256" key="4">
    <source>
        <dbReference type="ARBA" id="ARBA00022801"/>
    </source>
</evidence>
<sequence length="47" mass="5658">MFEARNRRPPRDPFNAILSLGYILHSQVVFGFIRKWIRSLYRFLSST</sequence>
<keyword evidence="5" id="KW-0460">Magnesium</keyword>
<evidence type="ECO:0000256" key="2">
    <source>
        <dbReference type="ARBA" id="ARBA00022723"/>
    </source>
</evidence>
<dbReference type="GO" id="GO:0003677">
    <property type="term" value="F:DNA binding"/>
    <property type="evidence" value="ECO:0007669"/>
    <property type="project" value="UniProtKB-KW"/>
</dbReference>
<dbReference type="Pfam" id="PF01867">
    <property type="entry name" value="Cas_Cas1"/>
    <property type="match status" value="1"/>
</dbReference>
<keyword evidence="1" id="KW-0540">Nuclease</keyword>
<evidence type="ECO:0000256" key="1">
    <source>
        <dbReference type="ARBA" id="ARBA00022722"/>
    </source>
</evidence>
<evidence type="ECO:0000256" key="8">
    <source>
        <dbReference type="SAM" id="Phobius"/>
    </source>
</evidence>
<comment type="caution">
    <text evidence="9">The sequence shown here is derived from an EMBL/GenBank/DDBJ whole genome shotgun (WGS) entry which is preliminary data.</text>
</comment>
<dbReference type="GO" id="GO:0046872">
    <property type="term" value="F:metal ion binding"/>
    <property type="evidence" value="ECO:0007669"/>
    <property type="project" value="UniProtKB-KW"/>
</dbReference>